<evidence type="ECO:0000256" key="1">
    <source>
        <dbReference type="ARBA" id="ARBA00004651"/>
    </source>
</evidence>
<evidence type="ECO:0000313" key="12">
    <source>
        <dbReference type="Proteomes" id="UP000070080"/>
    </source>
</evidence>
<dbReference type="RefSeq" id="WP_066713773.1">
    <property type="nucleotide sequence ID" value="NZ_JARFNM010000001.1"/>
</dbReference>
<keyword evidence="12" id="KW-1185">Reference proteome</keyword>
<evidence type="ECO:0000313" key="11">
    <source>
        <dbReference type="EMBL" id="KXB41558.1"/>
    </source>
</evidence>
<sequence>MVYVIAVLDVIICVALVILVMMQEGNTNGLGVIDGGAGTFFGHNKARSVDALLKKVTTILVCILVVLTIILNFYLN</sequence>
<dbReference type="GO" id="GO:0009306">
    <property type="term" value="P:protein secretion"/>
    <property type="evidence" value="ECO:0007669"/>
    <property type="project" value="UniProtKB-UniRule"/>
</dbReference>
<dbReference type="InterPro" id="IPR004692">
    <property type="entry name" value="SecG"/>
</dbReference>
<organism evidence="11 12">
    <name type="scientific">Amygdalobacter nucleatus</name>
    <dbReference type="NCBI Taxonomy" id="3029274"/>
    <lineage>
        <taxon>Bacteria</taxon>
        <taxon>Bacillati</taxon>
        <taxon>Bacillota</taxon>
        <taxon>Clostridia</taxon>
        <taxon>Eubacteriales</taxon>
        <taxon>Oscillospiraceae</taxon>
        <taxon>Amygdalobacter</taxon>
    </lineage>
</organism>
<dbReference type="Pfam" id="PF03840">
    <property type="entry name" value="SecG"/>
    <property type="match status" value="1"/>
</dbReference>
<keyword evidence="6 10" id="KW-0653">Protein transport</keyword>
<evidence type="ECO:0000256" key="3">
    <source>
        <dbReference type="ARBA" id="ARBA00022448"/>
    </source>
</evidence>
<dbReference type="NCBIfam" id="TIGR00810">
    <property type="entry name" value="secG"/>
    <property type="match status" value="1"/>
</dbReference>
<evidence type="ECO:0000256" key="5">
    <source>
        <dbReference type="ARBA" id="ARBA00022692"/>
    </source>
</evidence>
<accession>A0A133YED0</accession>
<evidence type="ECO:0000256" key="10">
    <source>
        <dbReference type="RuleBase" id="RU365087"/>
    </source>
</evidence>
<dbReference type="Proteomes" id="UP000070080">
    <property type="component" value="Unassembled WGS sequence"/>
</dbReference>
<name>A0A133YED0_9FIRM</name>
<evidence type="ECO:0000256" key="4">
    <source>
        <dbReference type="ARBA" id="ARBA00022475"/>
    </source>
</evidence>
<feature type="transmembrane region" description="Helical" evidence="10">
    <location>
        <begin position="6"/>
        <end position="22"/>
    </location>
</feature>
<dbReference type="PANTHER" id="PTHR34182">
    <property type="entry name" value="PROTEIN-EXPORT MEMBRANE PROTEIN SECG"/>
    <property type="match status" value="1"/>
</dbReference>
<comment type="caution">
    <text evidence="11">The sequence shown here is derived from an EMBL/GenBank/DDBJ whole genome shotgun (WGS) entry which is preliminary data.</text>
</comment>
<dbReference type="STRING" id="1497955.HMPREF1872_00646"/>
<feature type="transmembrane region" description="Helical" evidence="10">
    <location>
        <begin position="56"/>
        <end position="75"/>
    </location>
</feature>
<dbReference type="GO" id="GO:0065002">
    <property type="term" value="P:intracellular protein transmembrane transport"/>
    <property type="evidence" value="ECO:0007669"/>
    <property type="project" value="TreeGrafter"/>
</dbReference>
<dbReference type="EMBL" id="LSCV01000012">
    <property type="protein sequence ID" value="KXB41558.1"/>
    <property type="molecule type" value="Genomic_DNA"/>
</dbReference>
<dbReference type="PRINTS" id="PR01651">
    <property type="entry name" value="SECGEXPORT"/>
</dbReference>
<gene>
    <name evidence="11" type="ORF">HMPREF1872_00646</name>
</gene>
<keyword evidence="7 10" id="KW-1133">Transmembrane helix</keyword>
<reference evidence="12" key="1">
    <citation type="submission" date="2016-01" db="EMBL/GenBank/DDBJ databases">
        <authorList>
            <person name="Mitreva M."/>
            <person name="Pepin K.H."/>
            <person name="Mihindukulasuriya K.A."/>
            <person name="Fulton R."/>
            <person name="Fronick C."/>
            <person name="O'Laughlin M."/>
            <person name="Miner T."/>
            <person name="Herter B."/>
            <person name="Rosa B.A."/>
            <person name="Cordes M."/>
            <person name="Tomlinson C."/>
            <person name="Wollam A."/>
            <person name="Palsikar V.B."/>
            <person name="Mardis E.R."/>
            <person name="Wilson R.K."/>
        </authorList>
    </citation>
    <scope>NUCLEOTIDE SEQUENCE [LARGE SCALE GENOMIC DNA]</scope>
    <source>
        <strain evidence="12">KA00274</strain>
    </source>
</reference>
<dbReference type="AlphaFoldDB" id="A0A133YED0"/>
<evidence type="ECO:0000256" key="9">
    <source>
        <dbReference type="ARBA" id="ARBA00023136"/>
    </source>
</evidence>
<dbReference type="GO" id="GO:0005886">
    <property type="term" value="C:plasma membrane"/>
    <property type="evidence" value="ECO:0007669"/>
    <property type="project" value="UniProtKB-SubCell"/>
</dbReference>
<evidence type="ECO:0000256" key="2">
    <source>
        <dbReference type="ARBA" id="ARBA00008445"/>
    </source>
</evidence>
<evidence type="ECO:0000256" key="7">
    <source>
        <dbReference type="ARBA" id="ARBA00022989"/>
    </source>
</evidence>
<dbReference type="GO" id="GO:0015450">
    <property type="term" value="F:protein-transporting ATPase activity"/>
    <property type="evidence" value="ECO:0007669"/>
    <property type="project" value="UniProtKB-UniRule"/>
</dbReference>
<dbReference type="OrthoDB" id="1708246at2"/>
<proteinExistence type="inferred from homology"/>
<keyword evidence="9 10" id="KW-0472">Membrane</keyword>
<protein>
    <recommendedName>
        <fullName evidence="10">Protein-export membrane protein SecG</fullName>
    </recommendedName>
</protein>
<keyword evidence="8 10" id="KW-0811">Translocation</keyword>
<evidence type="ECO:0000256" key="8">
    <source>
        <dbReference type="ARBA" id="ARBA00023010"/>
    </source>
</evidence>
<keyword evidence="5 10" id="KW-0812">Transmembrane</keyword>
<comment type="similarity">
    <text evidence="2 10">Belongs to the SecG family.</text>
</comment>
<keyword evidence="4 10" id="KW-1003">Cell membrane</keyword>
<comment type="function">
    <text evidence="10">Involved in protein export. Participates in an early event of protein translocation.</text>
</comment>
<comment type="subcellular location">
    <subcellularLocation>
        <location evidence="1 10">Cell membrane</location>
        <topology evidence="1 10">Multi-pass membrane protein</topology>
    </subcellularLocation>
</comment>
<dbReference type="PANTHER" id="PTHR34182:SF1">
    <property type="entry name" value="PROTEIN-EXPORT MEMBRANE PROTEIN SECG"/>
    <property type="match status" value="1"/>
</dbReference>
<dbReference type="GO" id="GO:0043952">
    <property type="term" value="P:protein transport by the Sec complex"/>
    <property type="evidence" value="ECO:0007669"/>
    <property type="project" value="TreeGrafter"/>
</dbReference>
<keyword evidence="3 10" id="KW-0813">Transport</keyword>
<evidence type="ECO:0000256" key="6">
    <source>
        <dbReference type="ARBA" id="ARBA00022927"/>
    </source>
</evidence>